<dbReference type="GO" id="GO:0004356">
    <property type="term" value="F:glutamine synthetase activity"/>
    <property type="evidence" value="ECO:0007669"/>
    <property type="project" value="InterPro"/>
</dbReference>
<keyword evidence="11" id="KW-1185">Reference proteome</keyword>
<dbReference type="PANTHER" id="PTHR43407:SF1">
    <property type="entry name" value="LENGSIN"/>
    <property type="match status" value="1"/>
</dbReference>
<dbReference type="Gene3D" id="3.30.590.10">
    <property type="entry name" value="Glutamine synthetase/guanido kinase, catalytic domain"/>
    <property type="match status" value="1"/>
</dbReference>
<dbReference type="AlphaFoldDB" id="A0AAV3A5Q6"/>
<proteinExistence type="inferred from homology"/>
<comment type="caution">
    <text evidence="10">The sequence shown here is derived from an EMBL/GenBank/DDBJ whole genome shotgun (WGS) entry which is preliminary data.</text>
</comment>
<evidence type="ECO:0000256" key="2">
    <source>
        <dbReference type="ARBA" id="ARBA00037583"/>
    </source>
</evidence>
<evidence type="ECO:0000256" key="1">
    <source>
        <dbReference type="ARBA" id="ARBA00009897"/>
    </source>
</evidence>
<evidence type="ECO:0000256" key="5">
    <source>
        <dbReference type="ARBA" id="ARBA00042675"/>
    </source>
</evidence>
<dbReference type="SMART" id="SM01230">
    <property type="entry name" value="Gln-synt_C"/>
    <property type="match status" value="1"/>
</dbReference>
<evidence type="ECO:0000259" key="9">
    <source>
        <dbReference type="PROSITE" id="PS51987"/>
    </source>
</evidence>
<dbReference type="Proteomes" id="UP001181693">
    <property type="component" value="Unassembled WGS sequence"/>
</dbReference>
<dbReference type="InterPro" id="IPR008147">
    <property type="entry name" value="Gln_synt_N"/>
</dbReference>
<sequence>MFLKESPIIHQKTKYNPKTSTTTTLIHPPKRIENKREKPGLTFETFRPHFVKDIQKQQSANVESQKEEQLIQPIQPIQAFNGNQTPIPDKLGIASEAKSEPPATEFTGKELNIFQPMYTKILARSKEPDPGGEGVQDSYRSNTIVECLRQQITREDIRFVRFEAPDLHGMSRSKTIPARFFQDKAVNGICMPRNYLEVTLDSKNHEVDIIGPKPFHSDIVLKPDLQTFQVLPWTEKTSRVICDSFTLLGNPVLTSPRFLAKRLLSQLQERGFLLSSAFIYEFCIFGVAEIINSKTISFPAATLLSDHQVFMQELLDGMYYIGVNIESFSSSSSPGQMEVSFLSEYGLTAADNAFTFKTGIKEAAKKQDYIASFYTDSVGFHSSGVLSHSLWDITGSKNVFHSESDEEFLTDIGKKWLSGLLQHSAALSCLVAPGVACRKHFLKNGKDPPNCICATWGFDNNTCSYNIKSHGRNGTYIENMLCSATANPYLVLAATVAAGLDGIRRGLDLFEETNSHKNVAELKVPLIPLKLEDALSALEEDTCMRESLGEPFIHYFMTMKRFELEIDEGETERNKFLEYFV</sequence>
<name>A0AAV3A5Q6_PYXAD</name>
<dbReference type="GO" id="GO:0016020">
    <property type="term" value="C:membrane"/>
    <property type="evidence" value="ECO:0007669"/>
    <property type="project" value="TreeGrafter"/>
</dbReference>
<dbReference type="EMBL" id="DYDO01000004">
    <property type="protein sequence ID" value="DBA26399.1"/>
    <property type="molecule type" value="Genomic_DNA"/>
</dbReference>
<dbReference type="Pfam" id="PF00120">
    <property type="entry name" value="Gln-synt_C"/>
    <property type="match status" value="1"/>
</dbReference>
<evidence type="ECO:0000256" key="3">
    <source>
        <dbReference type="ARBA" id="ARBA00038790"/>
    </source>
</evidence>
<dbReference type="GO" id="GO:0006542">
    <property type="term" value="P:glutamine biosynthetic process"/>
    <property type="evidence" value="ECO:0007669"/>
    <property type="project" value="InterPro"/>
</dbReference>
<dbReference type="Gene3D" id="3.10.20.70">
    <property type="entry name" value="Glutamine synthetase, N-terminal domain"/>
    <property type="match status" value="1"/>
</dbReference>
<dbReference type="GO" id="GO:0005737">
    <property type="term" value="C:cytoplasm"/>
    <property type="evidence" value="ECO:0007669"/>
    <property type="project" value="TreeGrafter"/>
</dbReference>
<dbReference type="PANTHER" id="PTHR43407">
    <property type="entry name" value="GLUTAMINE SYNTHETASE"/>
    <property type="match status" value="1"/>
</dbReference>
<evidence type="ECO:0000313" key="11">
    <source>
        <dbReference type="Proteomes" id="UP001181693"/>
    </source>
</evidence>
<evidence type="ECO:0000259" key="8">
    <source>
        <dbReference type="PROSITE" id="PS51986"/>
    </source>
</evidence>
<organism evidence="10 11">
    <name type="scientific">Pyxicephalus adspersus</name>
    <name type="common">African bullfrog</name>
    <dbReference type="NCBI Taxonomy" id="30357"/>
    <lineage>
        <taxon>Eukaryota</taxon>
        <taxon>Metazoa</taxon>
        <taxon>Chordata</taxon>
        <taxon>Craniata</taxon>
        <taxon>Vertebrata</taxon>
        <taxon>Euteleostomi</taxon>
        <taxon>Amphibia</taxon>
        <taxon>Batrachia</taxon>
        <taxon>Anura</taxon>
        <taxon>Neobatrachia</taxon>
        <taxon>Ranoidea</taxon>
        <taxon>Pyxicephalidae</taxon>
        <taxon>Pyxicephalinae</taxon>
        <taxon>Pyxicephalus</taxon>
    </lineage>
</organism>
<reference evidence="10" key="1">
    <citation type="thesis" date="2020" institute="ProQuest LLC" country="789 East Eisenhower Parkway, Ann Arbor, MI, USA">
        <title>Comparative Genomics and Chromosome Evolution.</title>
        <authorList>
            <person name="Mudd A.B."/>
        </authorList>
    </citation>
    <scope>NUCLEOTIDE SEQUENCE</scope>
    <source>
        <strain evidence="10">1538</strain>
        <tissue evidence="10">Blood</tissue>
    </source>
</reference>
<dbReference type="SUPFAM" id="SSF55931">
    <property type="entry name" value="Glutamine synthetase/guanido kinase"/>
    <property type="match status" value="1"/>
</dbReference>
<dbReference type="FunFam" id="3.30.590.10:FF:000009">
    <property type="entry name" value="Lengsin, lens protein with glutamine synthetase domain"/>
    <property type="match status" value="1"/>
</dbReference>
<evidence type="ECO:0000256" key="4">
    <source>
        <dbReference type="ARBA" id="ARBA00039404"/>
    </source>
</evidence>
<dbReference type="PROSITE" id="PS51986">
    <property type="entry name" value="GS_BETA_GRASP"/>
    <property type="match status" value="1"/>
</dbReference>
<feature type="domain" description="GS beta-grasp" evidence="8">
    <location>
        <begin position="155"/>
        <end position="249"/>
    </location>
</feature>
<evidence type="ECO:0000313" key="10">
    <source>
        <dbReference type="EMBL" id="DBA26399.1"/>
    </source>
</evidence>
<dbReference type="InterPro" id="IPR014746">
    <property type="entry name" value="Gln_synth/guanido_kin_cat_dom"/>
</dbReference>
<comment type="subunit">
    <text evidence="3">Dodecamer. Interacts with BFSP2 and VIM.</text>
</comment>
<dbReference type="InterPro" id="IPR008146">
    <property type="entry name" value="Gln_synth_cat_dom"/>
</dbReference>
<accession>A0AAV3A5Q6</accession>
<dbReference type="SUPFAM" id="SSF54368">
    <property type="entry name" value="Glutamine synthetase, N-terminal domain"/>
    <property type="match status" value="1"/>
</dbReference>
<dbReference type="FunFam" id="3.10.20.70:FF:000007">
    <property type="entry name" value="LOW QUALITY PROTEIN: lengsin"/>
    <property type="match status" value="1"/>
</dbReference>
<dbReference type="InterPro" id="IPR036651">
    <property type="entry name" value="Gln_synt_N_sf"/>
</dbReference>
<comment type="similarity">
    <text evidence="1 6 7">Belongs to the glutamine synthetase family.</text>
</comment>
<gene>
    <name evidence="10" type="ORF">GDO54_010668</name>
</gene>
<evidence type="ECO:0000256" key="6">
    <source>
        <dbReference type="PROSITE-ProRule" id="PRU01330"/>
    </source>
</evidence>
<feature type="domain" description="GS catalytic" evidence="9">
    <location>
        <begin position="256"/>
        <end position="581"/>
    </location>
</feature>
<dbReference type="PROSITE" id="PS51987">
    <property type="entry name" value="GS_CATALYTIC"/>
    <property type="match status" value="1"/>
</dbReference>
<evidence type="ECO:0000256" key="7">
    <source>
        <dbReference type="RuleBase" id="RU000384"/>
    </source>
</evidence>
<protein>
    <recommendedName>
        <fullName evidence="4">Lengsin</fullName>
    </recommendedName>
    <alternativeName>
        <fullName evidence="5">Glutamate-ammonia ligase domain-containing protein 1</fullName>
    </alternativeName>
</protein>
<comment type="function">
    <text evidence="2">May act as a component of the cytoskeleton or as a chaperone for the reorganization of intermediate filament proteins during terminal differentiation in the lens. Does not seem to have enzymatic activity.</text>
</comment>